<gene>
    <name evidence="1" type="ORF">PSON_ATCC_30995.1.T1040010</name>
</gene>
<reference evidence="1" key="1">
    <citation type="submission" date="2021-01" db="EMBL/GenBank/DDBJ databases">
        <authorList>
            <consortium name="Genoscope - CEA"/>
            <person name="William W."/>
        </authorList>
    </citation>
    <scope>NUCLEOTIDE SEQUENCE</scope>
</reference>
<evidence type="ECO:0000313" key="2">
    <source>
        <dbReference type="Proteomes" id="UP000692954"/>
    </source>
</evidence>
<dbReference type="OrthoDB" id="303207at2759"/>
<dbReference type="Proteomes" id="UP000692954">
    <property type="component" value="Unassembled WGS sequence"/>
</dbReference>
<name>A0A8S1QF45_9CILI</name>
<organism evidence="1 2">
    <name type="scientific">Paramecium sonneborni</name>
    <dbReference type="NCBI Taxonomy" id="65129"/>
    <lineage>
        <taxon>Eukaryota</taxon>
        <taxon>Sar</taxon>
        <taxon>Alveolata</taxon>
        <taxon>Ciliophora</taxon>
        <taxon>Intramacronucleata</taxon>
        <taxon>Oligohymenophorea</taxon>
        <taxon>Peniculida</taxon>
        <taxon>Parameciidae</taxon>
        <taxon>Paramecium</taxon>
    </lineage>
</organism>
<dbReference type="AlphaFoldDB" id="A0A8S1QF45"/>
<accession>A0A8S1QF45</accession>
<protein>
    <submittedName>
        <fullName evidence="1">Uncharacterized protein</fullName>
    </submittedName>
</protein>
<dbReference type="EMBL" id="CAJJDN010000104">
    <property type="protein sequence ID" value="CAD8113641.1"/>
    <property type="molecule type" value="Genomic_DNA"/>
</dbReference>
<evidence type="ECO:0000313" key="1">
    <source>
        <dbReference type="EMBL" id="CAD8113641.1"/>
    </source>
</evidence>
<keyword evidence="2" id="KW-1185">Reference proteome</keyword>
<sequence>MDKQQIQKCLFCQQQTSLCKLITIALQYKYEHKIQITIDDFVDSSKKREILQFYEKIFDHANEYLEKLFSRAEQTKKLKTLFEYYKYQIHTPRLHMRKLEKTIRDYQKHKKQISTSQSRNFHYNKVKQQLGLNQKDQQALRIKTEPDKNNNNVNNLVLFDLTQEQPSKSVIELLNLMNNQNKKKVHFENQIKQISCMTPSIQNSARNKILQKQLKAILQSEVIPKYQNTPVSKRSVVSLKTSTLKSSTFHSSKSPIIQINKIAIKMKSSPSIQLAKSHSQSKIHVSPKLKNLKVLLQHKS</sequence>
<proteinExistence type="predicted"/>
<comment type="caution">
    <text evidence="1">The sequence shown here is derived from an EMBL/GenBank/DDBJ whole genome shotgun (WGS) entry which is preliminary data.</text>
</comment>